<dbReference type="Proteomes" id="UP000318833">
    <property type="component" value="Unassembled WGS sequence"/>
</dbReference>
<accession>A0A554VE89</accession>
<keyword evidence="3" id="KW-0645">Protease</keyword>
<feature type="domain" description="CAAX prenyl protease 2/Lysostaphin resistance protein A-like" evidence="2">
    <location>
        <begin position="122"/>
        <end position="222"/>
    </location>
</feature>
<dbReference type="GO" id="GO:0006508">
    <property type="term" value="P:proteolysis"/>
    <property type="evidence" value="ECO:0007669"/>
    <property type="project" value="UniProtKB-KW"/>
</dbReference>
<protein>
    <submittedName>
        <fullName evidence="3">CPBP family intramembrane metalloprotease</fullName>
    </submittedName>
</protein>
<feature type="transmembrane region" description="Helical" evidence="1">
    <location>
        <begin position="20"/>
        <end position="39"/>
    </location>
</feature>
<feature type="transmembrane region" description="Helical" evidence="1">
    <location>
        <begin position="187"/>
        <end position="206"/>
    </location>
</feature>
<dbReference type="OrthoDB" id="324900at2"/>
<feature type="transmembrane region" description="Helical" evidence="1">
    <location>
        <begin position="44"/>
        <end position="62"/>
    </location>
</feature>
<feature type="transmembrane region" description="Helical" evidence="1">
    <location>
        <begin position="82"/>
        <end position="106"/>
    </location>
</feature>
<keyword evidence="1" id="KW-0472">Membrane</keyword>
<dbReference type="GO" id="GO:0004175">
    <property type="term" value="F:endopeptidase activity"/>
    <property type="evidence" value="ECO:0007669"/>
    <property type="project" value="UniProtKB-ARBA"/>
</dbReference>
<dbReference type="AlphaFoldDB" id="A0A554VE89"/>
<dbReference type="PANTHER" id="PTHR39430">
    <property type="entry name" value="MEMBRANE-ASSOCIATED PROTEASE-RELATED"/>
    <property type="match status" value="1"/>
</dbReference>
<evidence type="ECO:0000313" key="4">
    <source>
        <dbReference type="Proteomes" id="UP000318833"/>
    </source>
</evidence>
<reference evidence="3 4" key="1">
    <citation type="submission" date="2019-07" db="EMBL/GenBank/DDBJ databases">
        <title>The draft genome sequence of Aquimarina algiphila M91.</title>
        <authorList>
            <person name="Meng X."/>
        </authorList>
    </citation>
    <scope>NUCLEOTIDE SEQUENCE [LARGE SCALE GENOMIC DNA]</scope>
    <source>
        <strain evidence="3 4">M91</strain>
    </source>
</reference>
<feature type="transmembrane region" description="Helical" evidence="1">
    <location>
        <begin position="118"/>
        <end position="136"/>
    </location>
</feature>
<dbReference type="Pfam" id="PF02517">
    <property type="entry name" value="Rce1-like"/>
    <property type="match status" value="1"/>
</dbReference>
<keyword evidence="4" id="KW-1185">Reference proteome</keyword>
<name>A0A554VE89_9FLAO</name>
<dbReference type="EMBL" id="VLNR01000064">
    <property type="protein sequence ID" value="TSE05275.1"/>
    <property type="molecule type" value="Genomic_DNA"/>
</dbReference>
<keyword evidence="1" id="KW-1133">Transmembrane helix</keyword>
<proteinExistence type="predicted"/>
<dbReference type="GO" id="GO:0008237">
    <property type="term" value="F:metallopeptidase activity"/>
    <property type="evidence" value="ECO:0007669"/>
    <property type="project" value="UniProtKB-KW"/>
</dbReference>
<dbReference type="PANTHER" id="PTHR39430:SF1">
    <property type="entry name" value="PROTEASE"/>
    <property type="match status" value="1"/>
</dbReference>
<evidence type="ECO:0000259" key="2">
    <source>
        <dbReference type="Pfam" id="PF02517"/>
    </source>
</evidence>
<comment type="caution">
    <text evidence="3">The sequence shown here is derived from an EMBL/GenBank/DDBJ whole genome shotgun (WGS) entry which is preliminary data.</text>
</comment>
<keyword evidence="1" id="KW-0812">Transmembrane</keyword>
<evidence type="ECO:0000256" key="1">
    <source>
        <dbReference type="SAM" id="Phobius"/>
    </source>
</evidence>
<feature type="transmembrane region" description="Helical" evidence="1">
    <location>
        <begin position="261"/>
        <end position="280"/>
    </location>
</feature>
<organism evidence="3 4">
    <name type="scientific">Aquimarina algiphila</name>
    <dbReference type="NCBI Taxonomy" id="2047982"/>
    <lineage>
        <taxon>Bacteria</taxon>
        <taxon>Pseudomonadati</taxon>
        <taxon>Bacteroidota</taxon>
        <taxon>Flavobacteriia</taxon>
        <taxon>Flavobacteriales</taxon>
        <taxon>Flavobacteriaceae</taxon>
        <taxon>Aquimarina</taxon>
    </lineage>
</organism>
<dbReference type="InterPro" id="IPR003675">
    <property type="entry name" value="Rce1/LyrA-like_dom"/>
</dbReference>
<keyword evidence="3" id="KW-0378">Hydrolase</keyword>
<gene>
    <name evidence="3" type="ORF">FOF46_23740</name>
</gene>
<sequence>MVLKAMNSLFYGDDNRFRAPWRILLFSILLLLSVLPLIWVKNSVLQFFGAVVILIVGLYLNAKYLDKRNFSEYGIVFKKNTIIYFLTGIIIGITSVAILLGIGSLIGALSITEFSTRLNIVALLFFGVKMFFVSIWEETFFRGYLFTNFNEGFQSSILSKNQSLIVALLLSSVLFGLAHFNNGNASFLSIFYLSINGIVWCVPFIITKNLGLSIGLHMSWNFAQSKLFGFTMSGNRSEESFIKIKNIGTDLWTGGEYGPEAGLLGLIGFALMLVLSLMYLKINRIKII</sequence>
<keyword evidence="3" id="KW-0482">Metalloprotease</keyword>
<dbReference type="GO" id="GO:0080120">
    <property type="term" value="P:CAAX-box protein maturation"/>
    <property type="evidence" value="ECO:0007669"/>
    <property type="project" value="UniProtKB-ARBA"/>
</dbReference>
<evidence type="ECO:0000313" key="3">
    <source>
        <dbReference type="EMBL" id="TSE05275.1"/>
    </source>
</evidence>